<evidence type="ECO:0000256" key="2">
    <source>
        <dbReference type="ARBA" id="ARBA00012972"/>
    </source>
</evidence>
<dbReference type="UniPathway" id="UPA00223">
    <property type="reaction ID" value="UER00717"/>
</dbReference>
<dbReference type="InterPro" id="IPR036969">
    <property type="entry name" value="Citrate_synthase_sf"/>
</dbReference>
<dbReference type="InterPro" id="IPR016143">
    <property type="entry name" value="Citrate_synth-like_sm_a-sub"/>
</dbReference>
<dbReference type="Pfam" id="PF00285">
    <property type="entry name" value="Citrate_synt"/>
    <property type="match status" value="1"/>
</dbReference>
<dbReference type="GO" id="GO:0006099">
    <property type="term" value="P:tricarboxylic acid cycle"/>
    <property type="evidence" value="ECO:0007669"/>
    <property type="project" value="UniProtKB-UniPathway"/>
</dbReference>
<sequence>MQGPTKLLENEDNWVTDMGAWFPAERVVFRGKDLFRELGDLPWMGLLLYGITGRVPDEKQIRLFDAMWVLCTSYPDPRLWNNRVAALAGTARSTALLALGAANAVSEASLYGRRPGIRAIDFLLRAKQQLDQGVDLKRVVALELEKHKRIYGYGRPVTDQDERIVPLLTFAATLGFSDGVYVGLAFAVEEILLARPKPLHMNIAIVLAALAADQGLTPHEYYRFMALSFSAGMTACHVDAMQKPEGTLFPLSCKRLAYCGAPRRVWESV</sequence>
<comment type="pathway">
    <text evidence="1">Carbohydrate metabolism; tricarboxylic acid cycle; isocitrate from oxaloacetate: step 1/2.</text>
</comment>
<dbReference type="EMBL" id="AP019782">
    <property type="protein sequence ID" value="BBL72617.1"/>
    <property type="molecule type" value="Genomic_DNA"/>
</dbReference>
<dbReference type="InterPro" id="IPR016142">
    <property type="entry name" value="Citrate_synth-like_lrg_a-sub"/>
</dbReference>
<dbReference type="Gene3D" id="1.10.230.10">
    <property type="entry name" value="Cytochrome P450-Terp, domain 2"/>
    <property type="match status" value="1"/>
</dbReference>
<name>A0A8D4VSU3_9GAMM</name>
<evidence type="ECO:0000313" key="4">
    <source>
        <dbReference type="Proteomes" id="UP000824988"/>
    </source>
</evidence>
<accession>A0A8D4VSU3</accession>
<keyword evidence="4" id="KW-1185">Reference proteome</keyword>
<dbReference type="KEGG" id="moz:MoryE10_32230"/>
<evidence type="ECO:0000256" key="1">
    <source>
        <dbReference type="ARBA" id="ARBA00004751"/>
    </source>
</evidence>
<dbReference type="AlphaFoldDB" id="A0A8D4VSU3"/>
<dbReference type="SUPFAM" id="SSF48256">
    <property type="entry name" value="Citrate synthase"/>
    <property type="match status" value="1"/>
</dbReference>
<dbReference type="Proteomes" id="UP000824988">
    <property type="component" value="Chromosome"/>
</dbReference>
<protein>
    <recommendedName>
        <fullName evidence="2">citrate synthase (unknown stereospecificity)</fullName>
        <ecNumber evidence="2">2.3.3.16</ecNumber>
    </recommendedName>
</protein>
<dbReference type="Gene3D" id="1.10.580.10">
    <property type="entry name" value="Citrate Synthase, domain 1"/>
    <property type="match status" value="1"/>
</dbReference>
<dbReference type="RefSeq" id="WP_054773586.1">
    <property type="nucleotide sequence ID" value="NZ_AP019782.1"/>
</dbReference>
<reference evidence="3" key="1">
    <citation type="submission" date="2019-06" db="EMBL/GenBank/DDBJ databases">
        <title>Complete genome sequence of Methylogaea oryzae strain JCM16910.</title>
        <authorList>
            <person name="Asakawa S."/>
        </authorList>
    </citation>
    <scope>NUCLEOTIDE SEQUENCE</scope>
    <source>
        <strain evidence="3">E10</strain>
    </source>
</reference>
<dbReference type="GO" id="GO:0036440">
    <property type="term" value="F:citrate synthase activity"/>
    <property type="evidence" value="ECO:0007669"/>
    <property type="project" value="UniProtKB-EC"/>
</dbReference>
<evidence type="ECO:0000313" key="3">
    <source>
        <dbReference type="EMBL" id="BBL72617.1"/>
    </source>
</evidence>
<gene>
    <name evidence="3" type="ORF">MoryE10_32230</name>
</gene>
<dbReference type="InterPro" id="IPR002020">
    <property type="entry name" value="Citrate_synthase"/>
</dbReference>
<proteinExistence type="predicted"/>
<dbReference type="EC" id="2.3.3.16" evidence="2"/>
<organism evidence="3 4">
    <name type="scientific">Methylogaea oryzae</name>
    <dbReference type="NCBI Taxonomy" id="1295382"/>
    <lineage>
        <taxon>Bacteria</taxon>
        <taxon>Pseudomonadati</taxon>
        <taxon>Pseudomonadota</taxon>
        <taxon>Gammaproteobacteria</taxon>
        <taxon>Methylococcales</taxon>
        <taxon>Methylococcaceae</taxon>
        <taxon>Methylogaea</taxon>
    </lineage>
</organism>